<organism evidence="3 4">
    <name type="scientific">Candidatus Moanibacter tarae</name>
    <dbReference type="NCBI Taxonomy" id="2200854"/>
    <lineage>
        <taxon>Bacteria</taxon>
        <taxon>Pseudomonadati</taxon>
        <taxon>Verrucomicrobiota</taxon>
        <taxon>Opitutia</taxon>
        <taxon>Puniceicoccales</taxon>
        <taxon>Puniceicoccales incertae sedis</taxon>
        <taxon>Candidatus Moanibacter</taxon>
    </lineage>
</organism>
<feature type="compositionally biased region" description="Basic and acidic residues" evidence="2">
    <location>
        <begin position="8"/>
        <end position="18"/>
    </location>
</feature>
<sequence length="94" mass="11269">MKSAYELAMERLKTEDPSASKPLTDGQRKEIHELENRYKAKIAEKEIFLRKQLEETRQKGDLPEAEKIETQLQNERARLEEELEEEKEKIRNRK</sequence>
<dbReference type="KEGG" id="mtar:DF168_02240"/>
<dbReference type="EMBL" id="CP029803">
    <property type="protein sequence ID" value="AWT61015.1"/>
    <property type="molecule type" value="Genomic_DNA"/>
</dbReference>
<proteinExistence type="predicted"/>
<evidence type="ECO:0000313" key="3">
    <source>
        <dbReference type="EMBL" id="AWT61015.1"/>
    </source>
</evidence>
<evidence type="ECO:0000256" key="2">
    <source>
        <dbReference type="SAM" id="MobiDB-lite"/>
    </source>
</evidence>
<keyword evidence="1" id="KW-0175">Coiled coil</keyword>
<dbReference type="AlphaFoldDB" id="A0A2Z4AH16"/>
<feature type="region of interest" description="Disordered" evidence="2">
    <location>
        <begin position="1"/>
        <end position="28"/>
    </location>
</feature>
<feature type="coiled-coil region" evidence="1">
    <location>
        <begin position="62"/>
        <end position="93"/>
    </location>
</feature>
<evidence type="ECO:0000313" key="4">
    <source>
        <dbReference type="Proteomes" id="UP000247465"/>
    </source>
</evidence>
<gene>
    <name evidence="3" type="ORF">DF168_02240</name>
</gene>
<evidence type="ECO:0000256" key="1">
    <source>
        <dbReference type="SAM" id="Coils"/>
    </source>
</evidence>
<protein>
    <submittedName>
        <fullName evidence="3">Uncharacterized protein</fullName>
    </submittedName>
</protein>
<accession>A0A2Z4AH16</accession>
<dbReference type="Proteomes" id="UP000247465">
    <property type="component" value="Chromosome"/>
</dbReference>
<reference evidence="3 4" key="1">
    <citation type="submission" date="2018-06" db="EMBL/GenBank/DDBJ databases">
        <title>Draft Genome Sequence of a Novel Marine Bacterium Related to the Verrucomicrobia.</title>
        <authorList>
            <person name="Vosseberg J."/>
            <person name="Martijn J."/>
            <person name="Ettema T.J.G."/>
        </authorList>
    </citation>
    <scope>NUCLEOTIDE SEQUENCE [LARGE SCALE GENOMIC DNA]</scope>
    <source>
        <strain evidence="3">TARA_B100001123</strain>
    </source>
</reference>
<name>A0A2Z4AH16_9BACT</name>